<evidence type="ECO:0000256" key="2">
    <source>
        <dbReference type="ARBA" id="ARBA00022801"/>
    </source>
</evidence>
<evidence type="ECO:0000256" key="3">
    <source>
        <dbReference type="ARBA" id="ARBA00023295"/>
    </source>
</evidence>
<dbReference type="PRINTS" id="PR00131">
    <property type="entry name" value="GLHYDRLASE1"/>
</dbReference>
<name>A0A183GTA7_HELPZ</name>
<dbReference type="WBParaSite" id="HPBE_0002592701-mRNA-1">
    <property type="protein sequence ID" value="HPBE_0002592701-mRNA-1"/>
    <property type="gene ID" value="HPBE_0002592701"/>
</dbReference>
<evidence type="ECO:0000256" key="4">
    <source>
        <dbReference type="RuleBase" id="RU003690"/>
    </source>
</evidence>
<dbReference type="AlphaFoldDB" id="A0A183GTA7"/>
<proteinExistence type="inferred from homology"/>
<reference evidence="5 6" key="1">
    <citation type="submission" date="2018-11" db="EMBL/GenBank/DDBJ databases">
        <authorList>
            <consortium name="Pathogen Informatics"/>
        </authorList>
    </citation>
    <scope>NUCLEOTIDE SEQUENCE [LARGE SCALE GENOMIC DNA]</scope>
</reference>
<dbReference type="GO" id="GO:0005975">
    <property type="term" value="P:carbohydrate metabolic process"/>
    <property type="evidence" value="ECO:0007669"/>
    <property type="project" value="InterPro"/>
</dbReference>
<gene>
    <name evidence="5" type="ORF">HPBE_LOCUS25926</name>
</gene>
<keyword evidence="2" id="KW-0378">Hydrolase</keyword>
<evidence type="ECO:0000313" key="5">
    <source>
        <dbReference type="EMBL" id="VDP54748.1"/>
    </source>
</evidence>
<dbReference type="Proteomes" id="UP000050761">
    <property type="component" value="Unassembled WGS sequence"/>
</dbReference>
<dbReference type="GO" id="GO:0008422">
    <property type="term" value="F:beta-glucosidase activity"/>
    <property type="evidence" value="ECO:0007669"/>
    <property type="project" value="TreeGrafter"/>
</dbReference>
<dbReference type="Gene3D" id="3.20.20.80">
    <property type="entry name" value="Glycosidases"/>
    <property type="match status" value="1"/>
</dbReference>
<evidence type="ECO:0000313" key="6">
    <source>
        <dbReference type="Proteomes" id="UP000050761"/>
    </source>
</evidence>
<accession>A0A183GTA7</accession>
<accession>A0A3P8F6G2</accession>
<dbReference type="PANTHER" id="PTHR10353">
    <property type="entry name" value="GLYCOSYL HYDROLASE"/>
    <property type="match status" value="1"/>
</dbReference>
<dbReference type="InterPro" id="IPR017853">
    <property type="entry name" value="GH"/>
</dbReference>
<sequence>MFITENGCIDTPGEGDADVTRMRYLRDHIAAVSKAITDGCNVVGYTLWSLIDNFEWADGYTNLFGIHKVDFTSPARTRTPKASAKLYADIVHNNSVTLTEGM</sequence>
<dbReference type="OrthoDB" id="65569at2759"/>
<keyword evidence="3" id="KW-0326">Glycosidase</keyword>
<dbReference type="InterPro" id="IPR001360">
    <property type="entry name" value="Glyco_hydro_1"/>
</dbReference>
<dbReference type="PANTHER" id="PTHR10353:SF36">
    <property type="entry name" value="LP05116P"/>
    <property type="match status" value="1"/>
</dbReference>
<dbReference type="Pfam" id="PF00232">
    <property type="entry name" value="Glyco_hydro_1"/>
    <property type="match status" value="1"/>
</dbReference>
<dbReference type="EMBL" id="UZAH01038861">
    <property type="protein sequence ID" value="VDP54748.1"/>
    <property type="molecule type" value="Genomic_DNA"/>
</dbReference>
<protein>
    <submittedName>
        <fullName evidence="7">Beta-glucosidase</fullName>
    </submittedName>
</protein>
<evidence type="ECO:0000256" key="1">
    <source>
        <dbReference type="ARBA" id="ARBA00010838"/>
    </source>
</evidence>
<reference evidence="7" key="2">
    <citation type="submission" date="2019-09" db="UniProtKB">
        <authorList>
            <consortium name="WormBaseParasite"/>
        </authorList>
    </citation>
    <scope>IDENTIFICATION</scope>
</reference>
<evidence type="ECO:0000313" key="7">
    <source>
        <dbReference type="WBParaSite" id="HPBE_0002592701-mRNA-1"/>
    </source>
</evidence>
<keyword evidence="6" id="KW-1185">Reference proteome</keyword>
<comment type="similarity">
    <text evidence="1 4">Belongs to the glycosyl hydrolase 1 family.</text>
</comment>
<organism evidence="6 7">
    <name type="scientific">Heligmosomoides polygyrus</name>
    <name type="common">Parasitic roundworm</name>
    <dbReference type="NCBI Taxonomy" id="6339"/>
    <lineage>
        <taxon>Eukaryota</taxon>
        <taxon>Metazoa</taxon>
        <taxon>Ecdysozoa</taxon>
        <taxon>Nematoda</taxon>
        <taxon>Chromadorea</taxon>
        <taxon>Rhabditida</taxon>
        <taxon>Rhabditina</taxon>
        <taxon>Rhabditomorpha</taxon>
        <taxon>Strongyloidea</taxon>
        <taxon>Heligmosomidae</taxon>
        <taxon>Heligmosomoides</taxon>
    </lineage>
</organism>
<dbReference type="SUPFAM" id="SSF51445">
    <property type="entry name" value="(Trans)glycosidases"/>
    <property type="match status" value="1"/>
</dbReference>